<feature type="domain" description="BTB" evidence="1">
    <location>
        <begin position="31"/>
        <end position="98"/>
    </location>
</feature>
<dbReference type="PROSITE" id="PS50097">
    <property type="entry name" value="BTB"/>
    <property type="match status" value="1"/>
</dbReference>
<accession>A0A9P7QHC7</accession>
<evidence type="ECO:0000259" key="1">
    <source>
        <dbReference type="PROSITE" id="PS50097"/>
    </source>
</evidence>
<dbReference type="EMBL" id="SRRH01000176">
    <property type="protein sequence ID" value="KAG6296178.1"/>
    <property type="molecule type" value="Genomic_DNA"/>
</dbReference>
<dbReference type="Proteomes" id="UP000707071">
    <property type="component" value="Unassembled WGS sequence"/>
</dbReference>
<reference evidence="2 3" key="1">
    <citation type="journal article" date="2020" name="bioRxiv">
        <title>Whole genome comparisons of ergot fungi reveals the divergence and evolution of species within the genus Claviceps are the result of varying mechanisms driving genome evolution and host range expansion.</title>
        <authorList>
            <person name="Wyka S.A."/>
            <person name="Mondo S.J."/>
            <person name="Liu M."/>
            <person name="Dettman J."/>
            <person name="Nalam V."/>
            <person name="Broders K.D."/>
        </authorList>
    </citation>
    <scope>NUCLEOTIDE SEQUENCE [LARGE SCALE GENOMIC DNA]</scope>
    <source>
        <strain evidence="2 3">Clav52</strain>
    </source>
</reference>
<protein>
    <recommendedName>
        <fullName evidence="1">BTB domain-containing protein</fullName>
    </recommendedName>
</protein>
<dbReference type="PANTHER" id="PTHR47843:SF5">
    <property type="entry name" value="BTB_POZ DOMAIN PROTEIN"/>
    <property type="match status" value="1"/>
</dbReference>
<evidence type="ECO:0000313" key="2">
    <source>
        <dbReference type="EMBL" id="KAG6296178.1"/>
    </source>
</evidence>
<dbReference type="AlphaFoldDB" id="A0A9P7QHC7"/>
<dbReference type="Gene3D" id="3.30.710.10">
    <property type="entry name" value="Potassium Channel Kv1.1, Chain A"/>
    <property type="match status" value="1"/>
</dbReference>
<dbReference type="SMART" id="SM00225">
    <property type="entry name" value="BTB"/>
    <property type="match status" value="1"/>
</dbReference>
<organism evidence="2 3">
    <name type="scientific">Claviceps aff. purpurea</name>
    <dbReference type="NCBI Taxonomy" id="1967640"/>
    <lineage>
        <taxon>Eukaryota</taxon>
        <taxon>Fungi</taxon>
        <taxon>Dikarya</taxon>
        <taxon>Ascomycota</taxon>
        <taxon>Pezizomycotina</taxon>
        <taxon>Sordariomycetes</taxon>
        <taxon>Hypocreomycetidae</taxon>
        <taxon>Hypocreales</taxon>
        <taxon>Clavicipitaceae</taxon>
        <taxon>Claviceps</taxon>
    </lineage>
</organism>
<dbReference type="InterPro" id="IPR000210">
    <property type="entry name" value="BTB/POZ_dom"/>
</dbReference>
<dbReference type="InterPro" id="IPR011333">
    <property type="entry name" value="SKP1/BTB/POZ_sf"/>
</dbReference>
<evidence type="ECO:0000313" key="3">
    <source>
        <dbReference type="Proteomes" id="UP000707071"/>
    </source>
</evidence>
<dbReference type="Pfam" id="PF00651">
    <property type="entry name" value="BTB"/>
    <property type="match status" value="1"/>
</dbReference>
<comment type="caution">
    <text evidence="2">The sequence shown here is derived from an EMBL/GenBank/DDBJ whole genome shotgun (WGS) entry which is preliminary data.</text>
</comment>
<proteinExistence type="predicted"/>
<keyword evidence="3" id="KW-1185">Reference proteome</keyword>
<dbReference type="PANTHER" id="PTHR47843">
    <property type="entry name" value="BTB DOMAIN-CONTAINING PROTEIN-RELATED"/>
    <property type="match status" value="1"/>
</dbReference>
<dbReference type="SUPFAM" id="SSF54695">
    <property type="entry name" value="POZ domain"/>
    <property type="match status" value="1"/>
</dbReference>
<name>A0A9P7QHC7_9HYPO</name>
<gene>
    <name evidence="2" type="ORF">E4U09_001854</name>
</gene>
<sequence length="264" mass="29571">MDRPSAKWHAQKHSENVLKAIAKDRREKAFCDLEIVCGETRFQVHRVVVCSYSSVIRTACLGPWKEGTCGVYRIKDCPDVLVERMLDYIYTGDYDELSSKGPAEVGQEPPQKVAKLQSAPHTMLHAKMTKLGDMYLIEGLVQFATQRFMKLLASETTKHILVDIIPEIYAFRSNSANGIRNGVVGFMRERLAQLPLAADVDGPMWDIMRDVPEFTRDLLKSYVDAPILGHCVNCGDEKTVPLAPLQSKCLLCRKGGALELGCKR</sequence>
<dbReference type="CDD" id="cd18186">
    <property type="entry name" value="BTB_POZ_ZBTB_KLHL-like"/>
    <property type="match status" value="1"/>
</dbReference>